<sequence length="178" mass="19965">MAEINKSILNKNNFRLLIDRIPTVEYYIQTVNIPGLTMNETIMSTRIGLEGYFPGDKITFDTLDITFLVDEDLANFKEMYDWMDAIVPVKDTSAYSNLVGGTSTSTNVTANKAAGMEQYSDITLVMNTNKNIPNKYFRFHDCFPLTLGALELQSGADAEPVTSSVTFRFSYYDIANTS</sequence>
<evidence type="ECO:0008006" key="2">
    <source>
        <dbReference type="Google" id="ProtNLM"/>
    </source>
</evidence>
<organism evidence="1">
    <name type="scientific">marine metagenome</name>
    <dbReference type="NCBI Taxonomy" id="408172"/>
    <lineage>
        <taxon>unclassified sequences</taxon>
        <taxon>metagenomes</taxon>
        <taxon>ecological metagenomes</taxon>
    </lineage>
</organism>
<dbReference type="EMBL" id="UINC01055026">
    <property type="protein sequence ID" value="SVB73447.1"/>
    <property type="molecule type" value="Genomic_DNA"/>
</dbReference>
<gene>
    <name evidence="1" type="ORF">METZ01_LOCUS226301</name>
</gene>
<reference evidence="1" key="1">
    <citation type="submission" date="2018-05" db="EMBL/GenBank/DDBJ databases">
        <authorList>
            <person name="Lanie J.A."/>
            <person name="Ng W.-L."/>
            <person name="Kazmierczak K.M."/>
            <person name="Andrzejewski T.M."/>
            <person name="Davidsen T.M."/>
            <person name="Wayne K.J."/>
            <person name="Tettelin H."/>
            <person name="Glass J.I."/>
            <person name="Rusch D."/>
            <person name="Podicherti R."/>
            <person name="Tsui H.-C.T."/>
            <person name="Winkler M.E."/>
        </authorList>
    </citation>
    <scope>NUCLEOTIDE SEQUENCE</scope>
</reference>
<protein>
    <recommendedName>
        <fullName evidence="2">Phage tail protein</fullName>
    </recommendedName>
</protein>
<evidence type="ECO:0000313" key="1">
    <source>
        <dbReference type="EMBL" id="SVB73447.1"/>
    </source>
</evidence>
<name>A0A382GFP7_9ZZZZ</name>
<dbReference type="AlphaFoldDB" id="A0A382GFP7"/>
<proteinExistence type="predicted"/>
<accession>A0A382GFP7</accession>